<gene>
    <name evidence="1" type="ORF">PVK06_023730</name>
</gene>
<evidence type="ECO:0000313" key="2">
    <source>
        <dbReference type="Proteomes" id="UP001358586"/>
    </source>
</evidence>
<evidence type="ECO:0008006" key="3">
    <source>
        <dbReference type="Google" id="ProtNLM"/>
    </source>
</evidence>
<organism evidence="1 2">
    <name type="scientific">Gossypium arboreum</name>
    <name type="common">Tree cotton</name>
    <name type="synonym">Gossypium nanking</name>
    <dbReference type="NCBI Taxonomy" id="29729"/>
    <lineage>
        <taxon>Eukaryota</taxon>
        <taxon>Viridiplantae</taxon>
        <taxon>Streptophyta</taxon>
        <taxon>Embryophyta</taxon>
        <taxon>Tracheophyta</taxon>
        <taxon>Spermatophyta</taxon>
        <taxon>Magnoliopsida</taxon>
        <taxon>eudicotyledons</taxon>
        <taxon>Gunneridae</taxon>
        <taxon>Pentapetalae</taxon>
        <taxon>rosids</taxon>
        <taxon>malvids</taxon>
        <taxon>Malvales</taxon>
        <taxon>Malvaceae</taxon>
        <taxon>Malvoideae</taxon>
        <taxon>Gossypium</taxon>
    </lineage>
</organism>
<reference evidence="1 2" key="1">
    <citation type="submission" date="2023-03" db="EMBL/GenBank/DDBJ databases">
        <title>WGS of Gossypium arboreum.</title>
        <authorList>
            <person name="Yu D."/>
        </authorList>
    </citation>
    <scope>NUCLEOTIDE SEQUENCE [LARGE SCALE GENOMIC DNA]</scope>
    <source>
        <tissue evidence="1">Leaf</tissue>
    </source>
</reference>
<keyword evidence="2" id="KW-1185">Reference proteome</keyword>
<dbReference type="Proteomes" id="UP001358586">
    <property type="component" value="Chromosome 7"/>
</dbReference>
<evidence type="ECO:0000313" key="1">
    <source>
        <dbReference type="EMBL" id="KAK5818785.1"/>
    </source>
</evidence>
<comment type="caution">
    <text evidence="1">The sequence shown here is derived from an EMBL/GenBank/DDBJ whole genome shotgun (WGS) entry which is preliminary data.</text>
</comment>
<protein>
    <recommendedName>
        <fullName evidence="3">RNase H type-1 domain-containing protein</fullName>
    </recommendedName>
</protein>
<accession>A0ABR0PC87</accession>
<dbReference type="EMBL" id="JARKNE010000007">
    <property type="protein sequence ID" value="KAK5818785.1"/>
    <property type="molecule type" value="Genomic_DNA"/>
</dbReference>
<proteinExistence type="predicted"/>
<sequence>MMVHAPVLTYSLRKRFKNCGFSHFQRQGNQVAHLLAIEGLRVEGKTYLLDGVPDFAKEAVEKNPRGMVGGASLVL</sequence>
<name>A0ABR0PC87_GOSAR</name>